<keyword evidence="1" id="KW-0560">Oxidoreductase</keyword>
<dbReference type="SUPFAM" id="SSF51905">
    <property type="entry name" value="FAD/NAD(P)-binding domain"/>
    <property type="match status" value="1"/>
</dbReference>
<dbReference type="InterPro" id="IPR041854">
    <property type="entry name" value="BFD-like_2Fe2S-bd_dom_sf"/>
</dbReference>
<dbReference type="CDD" id="cd19946">
    <property type="entry name" value="GlpA-like_Fer2_BFD-like"/>
    <property type="match status" value="1"/>
</dbReference>
<dbReference type="AlphaFoldDB" id="A0A1I0UXM7"/>
<dbReference type="InterPro" id="IPR007419">
    <property type="entry name" value="BFD-like_2Fe2S-bd_dom"/>
</dbReference>
<dbReference type="EMBL" id="FOJU01000001">
    <property type="protein sequence ID" value="SFA68854.1"/>
    <property type="molecule type" value="Genomic_DNA"/>
</dbReference>
<protein>
    <submittedName>
        <fullName evidence="5">Thioredoxin reductase</fullName>
    </submittedName>
</protein>
<evidence type="ECO:0000313" key="5">
    <source>
        <dbReference type="EMBL" id="SFA68854.1"/>
    </source>
</evidence>
<dbReference type="Pfam" id="PF04324">
    <property type="entry name" value="Fer2_BFD"/>
    <property type="match status" value="1"/>
</dbReference>
<dbReference type="Pfam" id="PF07992">
    <property type="entry name" value="Pyr_redox_2"/>
    <property type="match status" value="1"/>
</dbReference>
<dbReference type="RefSeq" id="WP_092059479.1">
    <property type="nucleotide sequence ID" value="NZ_FOJU01000001.1"/>
</dbReference>
<reference evidence="5 6" key="1">
    <citation type="submission" date="2016-10" db="EMBL/GenBank/DDBJ databases">
        <authorList>
            <person name="de Groot N.N."/>
        </authorList>
    </citation>
    <scope>NUCLEOTIDE SEQUENCE [LARGE SCALE GENOMIC DNA]</scope>
    <source>
        <strain evidence="5 6">DSM 29316</strain>
    </source>
</reference>
<evidence type="ECO:0000256" key="1">
    <source>
        <dbReference type="ARBA" id="ARBA00023002"/>
    </source>
</evidence>
<dbReference type="InterPro" id="IPR023753">
    <property type="entry name" value="FAD/NAD-binding_dom"/>
</dbReference>
<evidence type="ECO:0000313" key="6">
    <source>
        <dbReference type="Proteomes" id="UP000198796"/>
    </source>
</evidence>
<gene>
    <name evidence="5" type="ORF">SAMN05421688_0048</name>
</gene>
<evidence type="ECO:0000256" key="2">
    <source>
        <dbReference type="SAM" id="MobiDB-lite"/>
    </source>
</evidence>
<organism evidence="5 6">
    <name type="scientific">Poseidonocella pacifica</name>
    <dbReference type="NCBI Taxonomy" id="871651"/>
    <lineage>
        <taxon>Bacteria</taxon>
        <taxon>Pseudomonadati</taxon>
        <taxon>Pseudomonadota</taxon>
        <taxon>Alphaproteobacteria</taxon>
        <taxon>Rhodobacterales</taxon>
        <taxon>Roseobacteraceae</taxon>
        <taxon>Poseidonocella</taxon>
    </lineage>
</organism>
<keyword evidence="6" id="KW-1185">Reference proteome</keyword>
<feature type="region of interest" description="Disordered" evidence="2">
    <location>
        <begin position="429"/>
        <end position="466"/>
    </location>
</feature>
<name>A0A1I0UXM7_9RHOB</name>
<dbReference type="PANTHER" id="PTHR42949">
    <property type="entry name" value="ANAEROBIC GLYCEROL-3-PHOSPHATE DEHYDROGENASE SUBUNIT B"/>
    <property type="match status" value="1"/>
</dbReference>
<proteinExistence type="predicted"/>
<dbReference type="InterPro" id="IPR017224">
    <property type="entry name" value="Opine_Oxase_asu/HCN_bsu"/>
</dbReference>
<feature type="domain" description="BFD-like [2Fe-2S]-binding" evidence="3">
    <location>
        <begin position="371"/>
        <end position="422"/>
    </location>
</feature>
<dbReference type="Proteomes" id="UP000198796">
    <property type="component" value="Unassembled WGS sequence"/>
</dbReference>
<accession>A0A1I0UXM7</accession>
<feature type="compositionally biased region" description="Pro residues" evidence="2">
    <location>
        <begin position="434"/>
        <end position="443"/>
    </location>
</feature>
<sequence length="466" mass="48618">MSTHHDIAVIGAGPAGGNAALVAARAGLDVVLLDEQPVPGGQVWRGKSPSIHSAPQTPESQSGDALRQALTESAVEQLTDARVWDIRRQDDRWALQVLRNGESHEVAASALILATGAREYVQPVPGWTTPGVIGLAGATALFKQSLTLPGTRTVVSGTGPLVFYVASEIRRLGGEVAAVVTPNTRGEWARALPAMAGQPRLLGRGALWVADLMLARVPILWGHAISEVFGGNSVTGVRARRLGENDPGQEFSADSVCVGHGLIPQIEAAQMLGVHILHDPALGGWVPEVQPDGATRVDGLYLTGDGCGIRGATAAALQGVLTGARVARDMGKSTHMPSLRPWRRAAKFGRAMTALSQPRASVAALTTDETIVCRCESLRRADILAEIAIGAQSTNAVKSGRRAGMGPCGGKYCQTAIAALIAAQTGKPLSEIAPPTPRPPLRPVPLSQAAGDFDYDDLPIPKPAPL</sequence>
<dbReference type="PRINTS" id="PR00368">
    <property type="entry name" value="FADPNR"/>
</dbReference>
<dbReference type="PANTHER" id="PTHR42949:SF3">
    <property type="entry name" value="ANAEROBIC GLYCEROL-3-PHOSPHATE DEHYDROGENASE SUBUNIT B"/>
    <property type="match status" value="1"/>
</dbReference>
<dbReference type="STRING" id="871651.SAMN05421688_0048"/>
<evidence type="ECO:0000259" key="3">
    <source>
        <dbReference type="Pfam" id="PF04324"/>
    </source>
</evidence>
<evidence type="ECO:0000259" key="4">
    <source>
        <dbReference type="Pfam" id="PF07992"/>
    </source>
</evidence>
<dbReference type="PRINTS" id="PR00469">
    <property type="entry name" value="PNDRDTASEII"/>
</dbReference>
<dbReference type="InterPro" id="IPR051691">
    <property type="entry name" value="Metab_Enz_Cyan_OpOx_G3PDH"/>
</dbReference>
<dbReference type="Gene3D" id="1.10.10.1100">
    <property type="entry name" value="BFD-like [2Fe-2S]-binding domain"/>
    <property type="match status" value="1"/>
</dbReference>
<dbReference type="Gene3D" id="3.50.50.60">
    <property type="entry name" value="FAD/NAD(P)-binding domain"/>
    <property type="match status" value="2"/>
</dbReference>
<dbReference type="PIRSF" id="PIRSF037495">
    <property type="entry name" value="Opine_OX_OoxA/HcnB"/>
    <property type="match status" value="1"/>
</dbReference>
<dbReference type="GO" id="GO:0016491">
    <property type="term" value="F:oxidoreductase activity"/>
    <property type="evidence" value="ECO:0007669"/>
    <property type="project" value="UniProtKB-KW"/>
</dbReference>
<dbReference type="InterPro" id="IPR036188">
    <property type="entry name" value="FAD/NAD-bd_sf"/>
</dbReference>
<dbReference type="OrthoDB" id="9801699at2"/>
<feature type="domain" description="FAD/NAD(P)-binding" evidence="4">
    <location>
        <begin position="6"/>
        <end position="319"/>
    </location>
</feature>